<accession>A0A017H9P0</accession>
<proteinExistence type="predicted"/>
<protein>
    <submittedName>
        <fullName evidence="5">Transcription regulator</fullName>
    </submittedName>
</protein>
<dbReference type="InterPro" id="IPR001761">
    <property type="entry name" value="Peripla_BP/Lac1_sug-bd_dom"/>
</dbReference>
<gene>
    <name evidence="5" type="ORF">Lokhon_02522</name>
</gene>
<keyword evidence="2" id="KW-0238">DNA-binding</keyword>
<dbReference type="AlphaFoldDB" id="A0A017H9P0"/>
<dbReference type="CDD" id="cd20009">
    <property type="entry name" value="PBP1_RafR-like"/>
    <property type="match status" value="1"/>
</dbReference>
<dbReference type="Gene3D" id="1.10.260.40">
    <property type="entry name" value="lambda repressor-like DNA-binding domains"/>
    <property type="match status" value="1"/>
</dbReference>
<evidence type="ECO:0000256" key="3">
    <source>
        <dbReference type="ARBA" id="ARBA00023163"/>
    </source>
</evidence>
<evidence type="ECO:0000256" key="1">
    <source>
        <dbReference type="ARBA" id="ARBA00023015"/>
    </source>
</evidence>
<dbReference type="PROSITE" id="PS50932">
    <property type="entry name" value="HTH_LACI_2"/>
    <property type="match status" value="1"/>
</dbReference>
<keyword evidence="1" id="KW-0805">Transcription regulation</keyword>
<dbReference type="PATRIC" id="fig|1122180.6.peg.2506"/>
<sequence length="346" mass="37463">MNDINGQARAGRERPTLKTIAQLSGLAVTTVSRALGDAPDISAETKRKVREIADSVGYTPNRAGVRLRTGRTNVIALVLEAEPDGLNMTSRMIASIARALAGTPYHLVMTPEMPGRTPLDAVRYIVETRSADAVIINRIQPEDTRVAYLRKQRFPFVTHGRTIWAAEHAHFDYDNHAFGRIAVETLARHGRSDLLLLAPPQDQSYANDMIDGAFAAAGDFGVRVTLAEQMTSDSGESEIRHGIARSIAAHPKLDALVSASPNGAMVATASLEATGRVIGKDFDVFSKETIPFLKLFRPQILTLVEDIQKAGEFLAKAAVHEIATLGKDHMQMLDCPTGCATGTSRI</sequence>
<dbReference type="GO" id="GO:0000976">
    <property type="term" value="F:transcription cis-regulatory region binding"/>
    <property type="evidence" value="ECO:0007669"/>
    <property type="project" value="TreeGrafter"/>
</dbReference>
<dbReference type="InterPro" id="IPR028082">
    <property type="entry name" value="Peripla_BP_I"/>
</dbReference>
<keyword evidence="6" id="KW-1185">Reference proteome</keyword>
<dbReference type="Proteomes" id="UP000025047">
    <property type="component" value="Unassembled WGS sequence"/>
</dbReference>
<dbReference type="SUPFAM" id="SSF53822">
    <property type="entry name" value="Periplasmic binding protein-like I"/>
    <property type="match status" value="1"/>
</dbReference>
<dbReference type="OrthoDB" id="60111at2"/>
<reference evidence="5 6" key="1">
    <citation type="submission" date="2013-03" db="EMBL/GenBank/DDBJ databases">
        <authorList>
            <person name="Fiebig A."/>
            <person name="Goeker M."/>
            <person name="Klenk H.-P.P."/>
        </authorList>
    </citation>
    <scope>NUCLEOTIDE SEQUENCE [LARGE SCALE GENOMIC DNA]</scope>
    <source>
        <strain evidence="5 6">DSM 17492</strain>
    </source>
</reference>
<evidence type="ECO:0000259" key="4">
    <source>
        <dbReference type="PROSITE" id="PS50932"/>
    </source>
</evidence>
<name>A0A017H9P0_9RHOB</name>
<dbReference type="GO" id="GO:0003700">
    <property type="term" value="F:DNA-binding transcription factor activity"/>
    <property type="evidence" value="ECO:0007669"/>
    <property type="project" value="TreeGrafter"/>
</dbReference>
<evidence type="ECO:0000256" key="2">
    <source>
        <dbReference type="ARBA" id="ARBA00023125"/>
    </source>
</evidence>
<dbReference type="eggNOG" id="COG1609">
    <property type="taxonomic scope" value="Bacteria"/>
</dbReference>
<evidence type="ECO:0000313" key="6">
    <source>
        <dbReference type="Proteomes" id="UP000025047"/>
    </source>
</evidence>
<dbReference type="Pfam" id="PF00532">
    <property type="entry name" value="Peripla_BP_1"/>
    <property type="match status" value="1"/>
</dbReference>
<dbReference type="Gene3D" id="3.40.50.2300">
    <property type="match status" value="2"/>
</dbReference>
<dbReference type="InterPro" id="IPR010982">
    <property type="entry name" value="Lambda_DNA-bd_dom_sf"/>
</dbReference>
<organism evidence="5 6">
    <name type="scientific">Limimaricola hongkongensis DSM 17492</name>
    <dbReference type="NCBI Taxonomy" id="1122180"/>
    <lineage>
        <taxon>Bacteria</taxon>
        <taxon>Pseudomonadati</taxon>
        <taxon>Pseudomonadota</taxon>
        <taxon>Alphaproteobacteria</taxon>
        <taxon>Rhodobacterales</taxon>
        <taxon>Paracoccaceae</taxon>
        <taxon>Limimaricola</taxon>
    </lineage>
</organism>
<keyword evidence="3" id="KW-0804">Transcription</keyword>
<feature type="domain" description="HTH lacI-type" evidence="4">
    <location>
        <begin position="15"/>
        <end position="69"/>
    </location>
</feature>
<comment type="caution">
    <text evidence="5">The sequence shown here is derived from an EMBL/GenBank/DDBJ whole genome shotgun (WGS) entry which is preliminary data.</text>
</comment>
<dbReference type="EMBL" id="APGJ01000007">
    <property type="protein sequence ID" value="EYD70878.1"/>
    <property type="molecule type" value="Genomic_DNA"/>
</dbReference>
<dbReference type="CDD" id="cd01392">
    <property type="entry name" value="HTH_LacI"/>
    <property type="match status" value="1"/>
</dbReference>
<dbReference type="HOGENOM" id="CLU_037628_6_1_5"/>
<dbReference type="InterPro" id="IPR000843">
    <property type="entry name" value="HTH_LacI"/>
</dbReference>
<dbReference type="STRING" id="1122180.Lokhon_02522"/>
<dbReference type="Pfam" id="PF00356">
    <property type="entry name" value="LacI"/>
    <property type="match status" value="1"/>
</dbReference>
<dbReference type="SUPFAM" id="SSF47413">
    <property type="entry name" value="lambda repressor-like DNA-binding domains"/>
    <property type="match status" value="1"/>
</dbReference>
<evidence type="ECO:0000313" key="5">
    <source>
        <dbReference type="EMBL" id="EYD70878.1"/>
    </source>
</evidence>
<dbReference type="PANTHER" id="PTHR30146">
    <property type="entry name" value="LACI-RELATED TRANSCRIPTIONAL REPRESSOR"/>
    <property type="match status" value="1"/>
</dbReference>
<dbReference type="SMART" id="SM00354">
    <property type="entry name" value="HTH_LACI"/>
    <property type="match status" value="1"/>
</dbReference>
<dbReference type="PANTHER" id="PTHR30146:SF109">
    <property type="entry name" value="HTH-TYPE TRANSCRIPTIONAL REGULATOR GALS"/>
    <property type="match status" value="1"/>
</dbReference>
<dbReference type="RefSeq" id="WP_017926975.1">
    <property type="nucleotide sequence ID" value="NZ_KB822995.1"/>
</dbReference>